<keyword evidence="10" id="KW-0539">Nucleus</keyword>
<dbReference type="Pfam" id="PF22675">
    <property type="entry name" value="KH-I_KHDC4-BBP"/>
    <property type="match status" value="1"/>
</dbReference>
<dbReference type="Proteomes" id="UP001583172">
    <property type="component" value="Unassembled WGS sequence"/>
</dbReference>
<feature type="compositionally biased region" description="Basic and acidic residues" evidence="13">
    <location>
        <begin position="452"/>
        <end position="464"/>
    </location>
</feature>
<feature type="compositionally biased region" description="Gly residues" evidence="13">
    <location>
        <begin position="399"/>
        <end position="411"/>
    </location>
</feature>
<comment type="subcellular location">
    <subcellularLocation>
        <location evidence="1">Nucleus</location>
    </subcellularLocation>
</comment>
<feature type="compositionally biased region" description="Basic and acidic residues" evidence="13">
    <location>
        <begin position="48"/>
        <end position="63"/>
    </location>
</feature>
<evidence type="ECO:0000256" key="11">
    <source>
        <dbReference type="PROSITE-ProRule" id="PRU00047"/>
    </source>
</evidence>
<feature type="compositionally biased region" description="Low complexity" evidence="13">
    <location>
        <begin position="31"/>
        <end position="46"/>
    </location>
</feature>
<keyword evidence="6 11" id="KW-0863">Zinc-finger</keyword>
<evidence type="ECO:0000313" key="16">
    <source>
        <dbReference type="Proteomes" id="UP001583172"/>
    </source>
</evidence>
<evidence type="ECO:0000259" key="14">
    <source>
        <dbReference type="PROSITE" id="PS50158"/>
    </source>
</evidence>
<evidence type="ECO:0000256" key="5">
    <source>
        <dbReference type="ARBA" id="ARBA00022723"/>
    </source>
</evidence>
<reference evidence="15 16" key="1">
    <citation type="journal article" date="2024" name="Commun. Biol.">
        <title>Comparative genomic analysis of thermophilic fungi reveals convergent evolutionary adaptations and gene losses.</title>
        <authorList>
            <person name="Steindorff A.S."/>
            <person name="Aguilar-Pontes M.V."/>
            <person name="Robinson A.J."/>
            <person name="Andreopoulos B."/>
            <person name="LaButti K."/>
            <person name="Kuo A."/>
            <person name="Mondo S."/>
            <person name="Riley R."/>
            <person name="Otillar R."/>
            <person name="Haridas S."/>
            <person name="Lipzen A."/>
            <person name="Grimwood J."/>
            <person name="Schmutz J."/>
            <person name="Clum A."/>
            <person name="Reid I.D."/>
            <person name="Moisan M.C."/>
            <person name="Butler G."/>
            <person name="Nguyen T.T.M."/>
            <person name="Dewar K."/>
            <person name="Conant G."/>
            <person name="Drula E."/>
            <person name="Henrissat B."/>
            <person name="Hansel C."/>
            <person name="Singer S."/>
            <person name="Hutchinson M.I."/>
            <person name="de Vries R.P."/>
            <person name="Natvig D.O."/>
            <person name="Powell A.J."/>
            <person name="Tsang A."/>
            <person name="Grigoriev I.V."/>
        </authorList>
    </citation>
    <scope>NUCLEOTIDE SEQUENCE [LARGE SCALE GENOMIC DNA]</scope>
    <source>
        <strain evidence="15 16">CBS 620.91</strain>
    </source>
</reference>
<protein>
    <recommendedName>
        <fullName evidence="3">Branchpoint-bridging protein</fullName>
    </recommendedName>
</protein>
<feature type="compositionally biased region" description="Polar residues" evidence="13">
    <location>
        <begin position="886"/>
        <end position="902"/>
    </location>
</feature>
<feature type="compositionally biased region" description="Basic and acidic residues" evidence="13">
    <location>
        <begin position="707"/>
        <end position="718"/>
    </location>
</feature>
<evidence type="ECO:0000256" key="8">
    <source>
        <dbReference type="ARBA" id="ARBA00022884"/>
    </source>
</evidence>
<evidence type="ECO:0000256" key="10">
    <source>
        <dbReference type="ARBA" id="ARBA00023242"/>
    </source>
</evidence>
<feature type="compositionally biased region" description="Low complexity" evidence="13">
    <location>
        <begin position="784"/>
        <end position="801"/>
    </location>
</feature>
<dbReference type="SMART" id="SM00322">
    <property type="entry name" value="KH"/>
    <property type="match status" value="1"/>
</dbReference>
<proteinExistence type="inferred from homology"/>
<feature type="region of interest" description="Disordered" evidence="13">
    <location>
        <begin position="821"/>
        <end position="1236"/>
    </location>
</feature>
<name>A0ABR3VJ72_HUMIN</name>
<comment type="caution">
    <text evidence="15">The sequence shown here is derived from an EMBL/GenBank/DDBJ whole genome shotgun (WGS) entry which is preliminary data.</text>
</comment>
<feature type="compositionally biased region" description="Polar residues" evidence="13">
    <location>
        <begin position="1009"/>
        <end position="1027"/>
    </location>
</feature>
<feature type="compositionally biased region" description="Basic and acidic residues" evidence="13">
    <location>
        <begin position="1346"/>
        <end position="1365"/>
    </location>
</feature>
<keyword evidence="16" id="KW-1185">Reference proteome</keyword>
<evidence type="ECO:0000256" key="9">
    <source>
        <dbReference type="ARBA" id="ARBA00023187"/>
    </source>
</evidence>
<feature type="compositionally biased region" description="Gly residues" evidence="13">
    <location>
        <begin position="935"/>
        <end position="944"/>
    </location>
</feature>
<evidence type="ECO:0000256" key="13">
    <source>
        <dbReference type="SAM" id="MobiDB-lite"/>
    </source>
</evidence>
<feature type="compositionally biased region" description="Basic and acidic residues" evidence="13">
    <location>
        <begin position="590"/>
        <end position="600"/>
    </location>
</feature>
<feature type="compositionally biased region" description="Polar residues" evidence="13">
    <location>
        <begin position="972"/>
        <end position="991"/>
    </location>
</feature>
<keyword evidence="8 12" id="KW-0694">RNA-binding</keyword>
<feature type="compositionally biased region" description="Low complexity" evidence="13">
    <location>
        <begin position="1333"/>
        <end position="1343"/>
    </location>
</feature>
<evidence type="ECO:0000256" key="4">
    <source>
        <dbReference type="ARBA" id="ARBA00022664"/>
    </source>
</evidence>
<feature type="compositionally biased region" description="Polar residues" evidence="13">
    <location>
        <begin position="1036"/>
        <end position="1051"/>
    </location>
</feature>
<dbReference type="EMBL" id="JAZGSY010000059">
    <property type="protein sequence ID" value="KAL1841929.1"/>
    <property type="molecule type" value="Genomic_DNA"/>
</dbReference>
<dbReference type="SUPFAM" id="SSF54791">
    <property type="entry name" value="Eukaryotic type KH-domain (KH-domain type I)"/>
    <property type="match status" value="1"/>
</dbReference>
<keyword evidence="7" id="KW-0862">Zinc</keyword>
<dbReference type="PANTHER" id="PTHR11208:SF45">
    <property type="entry name" value="SPLICING FACTOR 1"/>
    <property type="match status" value="1"/>
</dbReference>
<evidence type="ECO:0000313" key="15">
    <source>
        <dbReference type="EMBL" id="KAL1841929.1"/>
    </source>
</evidence>
<gene>
    <name evidence="15" type="ORF">VTJ49DRAFT_6320</name>
</gene>
<feature type="region of interest" description="Disordered" evidence="13">
    <location>
        <begin position="347"/>
        <end position="371"/>
    </location>
</feature>
<dbReference type="InterPro" id="IPR001878">
    <property type="entry name" value="Znf_CCHC"/>
</dbReference>
<feature type="compositionally biased region" description="Pro residues" evidence="13">
    <location>
        <begin position="536"/>
        <end position="548"/>
    </location>
</feature>
<dbReference type="PROSITE" id="PS50084">
    <property type="entry name" value="KH_TYPE_1"/>
    <property type="match status" value="1"/>
</dbReference>
<feature type="domain" description="CCHC-type" evidence="14">
    <location>
        <begin position="333"/>
        <end position="348"/>
    </location>
</feature>
<dbReference type="CDD" id="cd02395">
    <property type="entry name" value="KH-I_BBP"/>
    <property type="match status" value="1"/>
</dbReference>
<dbReference type="PANTHER" id="PTHR11208">
    <property type="entry name" value="RNA-BINDING PROTEIN RELATED"/>
    <property type="match status" value="1"/>
</dbReference>
<feature type="compositionally biased region" description="Polar residues" evidence="13">
    <location>
        <begin position="826"/>
        <end position="847"/>
    </location>
</feature>
<feature type="compositionally biased region" description="Polar residues" evidence="13">
    <location>
        <begin position="1"/>
        <end position="14"/>
    </location>
</feature>
<feature type="compositionally biased region" description="Low complexity" evidence="13">
    <location>
        <begin position="515"/>
        <end position="535"/>
    </location>
</feature>
<feature type="domain" description="CCHC-type" evidence="14">
    <location>
        <begin position="308"/>
        <end position="323"/>
    </location>
</feature>
<dbReference type="Gene3D" id="6.10.140.1790">
    <property type="match status" value="1"/>
</dbReference>
<dbReference type="InterPro" id="IPR055256">
    <property type="entry name" value="KH_1_KHDC4/BBP-like"/>
</dbReference>
<dbReference type="Pfam" id="PF00098">
    <property type="entry name" value="zf-CCHC"/>
    <property type="match status" value="2"/>
</dbReference>
<evidence type="ECO:0000256" key="12">
    <source>
        <dbReference type="PROSITE-ProRule" id="PRU00117"/>
    </source>
</evidence>
<organism evidence="15 16">
    <name type="scientific">Humicola insolens</name>
    <name type="common">Soft-rot fungus</name>
    <dbReference type="NCBI Taxonomy" id="85995"/>
    <lineage>
        <taxon>Eukaryota</taxon>
        <taxon>Fungi</taxon>
        <taxon>Dikarya</taxon>
        <taxon>Ascomycota</taxon>
        <taxon>Pezizomycotina</taxon>
        <taxon>Sordariomycetes</taxon>
        <taxon>Sordariomycetidae</taxon>
        <taxon>Sordariales</taxon>
        <taxon>Chaetomiaceae</taxon>
        <taxon>Mycothermus</taxon>
    </lineage>
</organism>
<feature type="compositionally biased region" description="Polar residues" evidence="13">
    <location>
        <begin position="617"/>
        <end position="631"/>
    </location>
</feature>
<feature type="compositionally biased region" description="Gly residues" evidence="13">
    <location>
        <begin position="1129"/>
        <end position="1141"/>
    </location>
</feature>
<dbReference type="Gene3D" id="3.30.1370.10">
    <property type="entry name" value="K Homology domain, type 1"/>
    <property type="match status" value="1"/>
</dbReference>
<evidence type="ECO:0000256" key="7">
    <source>
        <dbReference type="ARBA" id="ARBA00022833"/>
    </source>
</evidence>
<evidence type="ECO:0000256" key="6">
    <source>
        <dbReference type="ARBA" id="ARBA00022771"/>
    </source>
</evidence>
<keyword evidence="9" id="KW-0508">mRNA splicing</keyword>
<evidence type="ECO:0000256" key="2">
    <source>
        <dbReference type="ARBA" id="ARBA00010382"/>
    </source>
</evidence>
<dbReference type="SMART" id="SM00343">
    <property type="entry name" value="ZnF_C2HC"/>
    <property type="match status" value="2"/>
</dbReference>
<dbReference type="PROSITE" id="PS50158">
    <property type="entry name" value="ZF_CCHC"/>
    <property type="match status" value="2"/>
</dbReference>
<dbReference type="Pfam" id="PF16275">
    <property type="entry name" value="SF1-HH"/>
    <property type="match status" value="1"/>
</dbReference>
<dbReference type="InterPro" id="IPR045071">
    <property type="entry name" value="BBP-like"/>
</dbReference>
<feature type="compositionally biased region" description="Polar residues" evidence="13">
    <location>
        <begin position="1143"/>
        <end position="1169"/>
    </location>
</feature>
<feature type="region of interest" description="Disordered" evidence="13">
    <location>
        <begin position="122"/>
        <end position="141"/>
    </location>
</feature>
<dbReference type="SUPFAM" id="SSF57756">
    <property type="entry name" value="Retrovirus zinc finger-like domains"/>
    <property type="match status" value="1"/>
</dbReference>
<feature type="compositionally biased region" description="Polar residues" evidence="13">
    <location>
        <begin position="1208"/>
        <end position="1218"/>
    </location>
</feature>
<feature type="compositionally biased region" description="Basic and acidic residues" evidence="13">
    <location>
        <begin position="1067"/>
        <end position="1076"/>
    </location>
</feature>
<dbReference type="InterPro" id="IPR032570">
    <property type="entry name" value="SF1-HH"/>
</dbReference>
<dbReference type="InterPro" id="IPR047086">
    <property type="entry name" value="SF1-HH_sf"/>
</dbReference>
<feature type="region of interest" description="Disordered" evidence="13">
    <location>
        <begin position="1302"/>
        <end position="1530"/>
    </location>
</feature>
<keyword evidence="4" id="KW-0507">mRNA processing</keyword>
<dbReference type="InterPro" id="IPR036875">
    <property type="entry name" value="Znf_CCHC_sf"/>
</dbReference>
<dbReference type="InterPro" id="IPR036612">
    <property type="entry name" value="KH_dom_type_1_sf"/>
</dbReference>
<dbReference type="InterPro" id="IPR004087">
    <property type="entry name" value="KH_dom"/>
</dbReference>
<keyword evidence="5" id="KW-0479">Metal-binding</keyword>
<dbReference type="Gene3D" id="4.10.60.10">
    <property type="entry name" value="Zinc finger, CCHC-type"/>
    <property type="match status" value="1"/>
</dbReference>
<accession>A0ABR3VJ72</accession>
<feature type="region of interest" description="Disordered" evidence="13">
    <location>
        <begin position="1"/>
        <end position="76"/>
    </location>
</feature>
<comment type="similarity">
    <text evidence="2">Belongs to the BBP/SF1 family.</text>
</comment>
<feature type="compositionally biased region" description="Basic and acidic residues" evidence="13">
    <location>
        <begin position="1376"/>
        <end position="1387"/>
    </location>
</feature>
<feature type="compositionally biased region" description="Polar residues" evidence="13">
    <location>
        <begin position="1521"/>
        <end position="1530"/>
    </location>
</feature>
<sequence>MAWRNQGITGSNNIPLGKRRFGTDADDAPKNGTDSTTNNSISNSPNGDIKRGRSPERSEVDGMKRRRKRHRWGDATENKAAGLMGLPTAILADMTSEQLEAYTLHLRIEEITQKLKINDVVPAEKDRSPSPPPQYDNHGRRINTREYRYRKRLEDERHKLVEKAIKTIPNYHPPSDYRRPTKTTEKVYVPVNDYPEINFIGLLIGPRGNTLKKMEAESGAKIAIRGKGSVKEGKGRSDAAHSSNQEEDLHCLIMADSEDKVNKAKALIHNVIETAASIPEGQNELKRNQLRELAALNGTLRDDENQACQNCGQIGHRKYDCPERQNYTASIICRVCGNAGHMARDCPDRQRGSSWRNDGPRAPARLGGTGDAVDREYEQLMRELGGTGAAPARIEAGPSSGGGGGGGGGGDAARPWQRGPTGAPAPWRVRNHHDREDGAPPSGPSGGPAPWARDRDRDRDRDSRPPWQRGPDGGRDGADSYHAPGQAPYGAAPPPAPGATAPWHQPVAPPPAPPAYGAYPGYGAYGAPPGLGAAPPGLPPPPPPPGAPPGAGAAAVPGLAGGLNALIQHRGRQSSFIELFNLRDTEEEGGEKSEKQEQHQQKQPRLAGEYGLDRPKSSQQHAADPSASQASKRLHKRALSEGAATEGARSDTLKRNGTQVEAGRKTKVRFSENFGGGSPGDSTPDQSYMGPAARLKASNTGTPRNGRIYDGESRDGPRRGSWPGPQVQVPLIGTTEFQNFTLPPINDPNFRASGSQDLLFPGQRAVIDLPLGQQHRPQPRTGHSQVSRYRSVSSPSNSLSLADELRRHSHLATPPAITARYITSVHPPTNGNTNGQQDAGRSLQPPSLSGRHERRVKSDPLVSPPAQRGFNFGLPTPRPSHARASSRGSPNPWDNITMSPSLRPSPYLNEDGTPRIIPGSGTISPRRPPAAMTGPGSGGGGGGVTKPRSQPPQQQLAQQQAPRQRRPRNTRTPHNLSQRFEVPSSPSSLQPSECERDKEGDSVLFPNVISRTTPGNDTTDQPPSSNSGREEKHGQRQTQGADEAGSSSSRGVSRDPNSEQLKYGGRKGHDDTEAAKSRPRAGTAQARAVSAQALGSGDAARSPPGFTDIRRHSISELPIRSILKRPSGSGEGTGRGSGIGSGCATSSDVGPSANSSVAATLGSTINSWSSGGGSPSKYAGSAGKPGAAVRDLHTLAEYGSGPDATVNPPATSNNSNGNDAHLTPPREDQQQEEEEDYLSNYTDDEAAHMFAQTMRRLNPLVPLDPIRQAHADEAARVIVASCAAGMALRRRELDQFSRAFARHMASPPPPPPAAAPAVDRRSWVKTGSGGWSWSGSGSASGSGQHTQREGHDKSMPDTDREAPVRDDEDGLGSTDNDERLKESEAPKVGEFQSLPVDIKSWSYDLAVPGYKGKGKGKAKETLPGASATATRGEDKSTKSVPAQKPEKAPSRHPRNAASLRRSDHPSAISNQHQHGQQEQEHGHQPQQQSKEARPTTPSRAWWKRKSLRYRVPQNSKEESPSHPSQAASLSSEWRVWVWGKVNVGEKELDADV</sequence>
<feature type="compositionally biased region" description="Low complexity" evidence="13">
    <location>
        <begin position="947"/>
        <end position="962"/>
    </location>
</feature>
<evidence type="ECO:0000256" key="3">
    <source>
        <dbReference type="ARBA" id="ARBA00017984"/>
    </source>
</evidence>
<feature type="region of interest" description="Disordered" evidence="13">
    <location>
        <begin position="769"/>
        <end position="802"/>
    </location>
</feature>
<feature type="region of interest" description="Disordered" evidence="13">
    <location>
        <begin position="578"/>
        <end position="728"/>
    </location>
</feature>
<feature type="region of interest" description="Disordered" evidence="13">
    <location>
        <begin position="387"/>
        <end position="557"/>
    </location>
</feature>
<evidence type="ECO:0000256" key="1">
    <source>
        <dbReference type="ARBA" id="ARBA00004123"/>
    </source>
</evidence>